<dbReference type="AlphaFoldDB" id="A0A4Y2T9P3"/>
<comment type="caution">
    <text evidence="1">The sequence shown here is derived from an EMBL/GenBank/DDBJ whole genome shotgun (WGS) entry which is preliminary data.</text>
</comment>
<gene>
    <name evidence="1" type="ORF">AVEN_6377_1</name>
</gene>
<dbReference type="Proteomes" id="UP000499080">
    <property type="component" value="Unassembled WGS sequence"/>
</dbReference>
<keyword evidence="2" id="KW-1185">Reference proteome</keyword>
<organism evidence="1 2">
    <name type="scientific">Araneus ventricosus</name>
    <name type="common">Orbweaver spider</name>
    <name type="synonym">Epeira ventricosa</name>
    <dbReference type="NCBI Taxonomy" id="182803"/>
    <lineage>
        <taxon>Eukaryota</taxon>
        <taxon>Metazoa</taxon>
        <taxon>Ecdysozoa</taxon>
        <taxon>Arthropoda</taxon>
        <taxon>Chelicerata</taxon>
        <taxon>Arachnida</taxon>
        <taxon>Araneae</taxon>
        <taxon>Araneomorphae</taxon>
        <taxon>Entelegynae</taxon>
        <taxon>Araneoidea</taxon>
        <taxon>Araneidae</taxon>
        <taxon>Araneus</taxon>
    </lineage>
</organism>
<accession>A0A4Y2T9P3</accession>
<reference evidence="1 2" key="1">
    <citation type="journal article" date="2019" name="Sci. Rep.">
        <title>Orb-weaving spider Araneus ventricosus genome elucidates the spidroin gene catalogue.</title>
        <authorList>
            <person name="Kono N."/>
            <person name="Nakamura H."/>
            <person name="Ohtoshi R."/>
            <person name="Moran D.A.P."/>
            <person name="Shinohara A."/>
            <person name="Yoshida Y."/>
            <person name="Fujiwara M."/>
            <person name="Mori M."/>
            <person name="Tomita M."/>
            <person name="Arakawa K."/>
        </authorList>
    </citation>
    <scope>NUCLEOTIDE SEQUENCE [LARGE SCALE GENOMIC DNA]</scope>
</reference>
<evidence type="ECO:0000313" key="2">
    <source>
        <dbReference type="Proteomes" id="UP000499080"/>
    </source>
</evidence>
<evidence type="ECO:0000313" key="1">
    <source>
        <dbReference type="EMBL" id="GBN97292.1"/>
    </source>
</evidence>
<proteinExistence type="predicted"/>
<dbReference type="EMBL" id="BGPR01027088">
    <property type="protein sequence ID" value="GBN97292.1"/>
    <property type="molecule type" value="Genomic_DNA"/>
</dbReference>
<protein>
    <submittedName>
        <fullName evidence="1">Uncharacterized protein</fullName>
    </submittedName>
</protein>
<sequence length="113" mass="12519">MQVLSILSALGLKLRSNSLSFHEFRSRYSLSSERKEGLVRGYVVSRVIAANISRIKGPDGAIASVHSNAAEIFEKKCDVGTVRLFEFNRPQSRSKNLVVCPSPTPYKRLVPAL</sequence>
<name>A0A4Y2T9P3_ARAVE</name>